<dbReference type="GO" id="GO:0033615">
    <property type="term" value="P:mitochondrial proton-transporting ATP synthase complex assembly"/>
    <property type="evidence" value="ECO:0000318"/>
    <property type="project" value="GO_Central"/>
</dbReference>
<organism evidence="3 4">
    <name type="scientific">Cryptococcus deneoformans (strain JEC21 / ATCC MYA-565)</name>
    <name type="common">Cryptococcus neoformans var. neoformans serotype D</name>
    <dbReference type="NCBI Taxonomy" id="214684"/>
    <lineage>
        <taxon>Eukaryota</taxon>
        <taxon>Fungi</taxon>
        <taxon>Dikarya</taxon>
        <taxon>Basidiomycota</taxon>
        <taxon>Agaricomycotina</taxon>
        <taxon>Tremellomycetes</taxon>
        <taxon>Tremellales</taxon>
        <taxon>Cryptococcaceae</taxon>
        <taxon>Cryptococcus</taxon>
        <taxon>Cryptococcus neoformans species complex</taxon>
    </lineage>
</organism>
<evidence type="ECO:0000313" key="3">
    <source>
        <dbReference type="EMBL" id="AAW43430.2"/>
    </source>
</evidence>
<dbReference type="PROSITE" id="PS50212">
    <property type="entry name" value="RASGEF_NTER"/>
    <property type="match status" value="1"/>
</dbReference>
<feature type="domain" description="N-terminal Ras-GEF" evidence="2">
    <location>
        <begin position="23"/>
        <end position="105"/>
    </location>
</feature>
<dbReference type="GO" id="GO:0005085">
    <property type="term" value="F:guanyl-nucleotide exchange factor activity"/>
    <property type="evidence" value="ECO:0007669"/>
    <property type="project" value="UniProtKB-KW"/>
</dbReference>
<dbReference type="PANTHER" id="PTHR28015">
    <property type="entry name" value="ATP SYNTHASE ASSEMBLY FACTOR FMC1, MITOCHONDRIAL"/>
    <property type="match status" value="1"/>
</dbReference>
<accession>Q5KHE3</accession>
<dbReference type="InterPro" id="IPR000651">
    <property type="entry name" value="Ras-like_Gua-exchang_fac_N"/>
</dbReference>
<dbReference type="Proteomes" id="UP000002149">
    <property type="component" value="Chromosome 5"/>
</dbReference>
<dbReference type="AlphaFoldDB" id="Q5KHE3"/>
<dbReference type="PaxDb" id="214684-Q5KHE3"/>
<dbReference type="HOGENOM" id="CLU_2399611_0_0_1"/>
<dbReference type="RefSeq" id="XP_024512825.1">
    <property type="nucleotide sequence ID" value="XM_024657142.1"/>
</dbReference>
<dbReference type="EMBL" id="AE017345">
    <property type="protein sequence ID" value="AAW43430.2"/>
    <property type="molecule type" value="Genomic_DNA"/>
</dbReference>
<dbReference type="GO" id="GO:0005759">
    <property type="term" value="C:mitochondrial matrix"/>
    <property type="evidence" value="ECO:0000318"/>
    <property type="project" value="GO_Central"/>
</dbReference>
<gene>
    <name evidence="3" type="ordered locus">CNE00370</name>
</gene>
<reference evidence="3 4" key="1">
    <citation type="journal article" date="2005" name="Science">
        <title>The genome of the basidiomycetous yeast and human pathogen Cryptococcus neoformans.</title>
        <authorList>
            <person name="Loftus B.J."/>
            <person name="Fung E."/>
            <person name="Roncaglia P."/>
            <person name="Rowley D."/>
            <person name="Amedeo P."/>
            <person name="Bruno D."/>
            <person name="Vamathevan J."/>
            <person name="Miranda M."/>
            <person name="Anderson I.J."/>
            <person name="Fraser J.A."/>
            <person name="Allen J.E."/>
            <person name="Bosdet I.E."/>
            <person name="Brent M.R."/>
            <person name="Chiu R."/>
            <person name="Doering T.L."/>
            <person name="Donlin M.J."/>
            <person name="D'Souza C.A."/>
            <person name="Fox D.S."/>
            <person name="Grinberg V."/>
            <person name="Fu J."/>
            <person name="Fukushima M."/>
            <person name="Haas B.J."/>
            <person name="Huang J.C."/>
            <person name="Janbon G."/>
            <person name="Jones S.J."/>
            <person name="Koo H.L."/>
            <person name="Krzywinski M.I."/>
            <person name="Kwon-Chung J.K."/>
            <person name="Lengeler K.B."/>
            <person name="Maiti R."/>
            <person name="Marra M.A."/>
            <person name="Marra R.E."/>
            <person name="Mathewson C.A."/>
            <person name="Mitchell T.G."/>
            <person name="Pertea M."/>
            <person name="Riggs F.R."/>
            <person name="Salzberg S.L."/>
            <person name="Schein J.E."/>
            <person name="Shvartsbeyn A."/>
            <person name="Shin H."/>
            <person name="Shumway M."/>
            <person name="Specht C.A."/>
            <person name="Suh B.B."/>
            <person name="Tenney A."/>
            <person name="Utterback T.R."/>
            <person name="Wickes B.L."/>
            <person name="Wortman J.R."/>
            <person name="Wye N.H."/>
            <person name="Kronstad J.W."/>
            <person name="Lodge J.K."/>
            <person name="Heitman J."/>
            <person name="Davis R.W."/>
            <person name="Fraser C.M."/>
            <person name="Hyman R.W."/>
        </authorList>
    </citation>
    <scope>NUCLEOTIDE SEQUENCE [LARGE SCALE GENOMIC DNA]</scope>
    <source>
        <strain evidence="4">JEC21 / ATCC MYA-565</strain>
    </source>
</reference>
<dbReference type="STRING" id="214684.Q5KHE3"/>
<dbReference type="PANTHER" id="PTHR28015:SF1">
    <property type="entry name" value="ATP SYNTHASE ASSEMBLY FACTOR FMC1, MITOCHONDRIAL"/>
    <property type="match status" value="1"/>
</dbReference>
<evidence type="ECO:0000256" key="1">
    <source>
        <dbReference type="PROSITE-ProRule" id="PRU00135"/>
    </source>
</evidence>
<dbReference type="KEGG" id="cne:CNE00370"/>
<dbReference type="OrthoDB" id="15893at2759"/>
<evidence type="ECO:0000313" key="4">
    <source>
        <dbReference type="Proteomes" id="UP000002149"/>
    </source>
</evidence>
<dbReference type="InterPro" id="IPR039196">
    <property type="entry name" value="Fmc1"/>
</dbReference>
<dbReference type="InParanoid" id="Q5KHE3"/>
<dbReference type="Pfam" id="PF13233">
    <property type="entry name" value="Complex1_LYR_2"/>
    <property type="match status" value="1"/>
</dbReference>
<dbReference type="VEuPathDB" id="FungiDB:CNE00370"/>
<keyword evidence="1" id="KW-0344">Guanine-nucleotide releasing factor</keyword>
<keyword evidence="4" id="KW-1185">Reference proteome</keyword>
<name>Q5KHE3_CRYD1</name>
<protein>
    <recommendedName>
        <fullName evidence="2">N-terminal Ras-GEF domain-containing protein</fullName>
    </recommendedName>
</protein>
<dbReference type="GeneID" id="3257664"/>
<proteinExistence type="predicted"/>
<evidence type="ECO:0000259" key="2">
    <source>
        <dbReference type="PROSITE" id="PS50212"/>
    </source>
</evidence>
<sequence>MSATPIPHLYRSLLRELRLASHKSRTSRNPTVNTHIRTLVESSLRDPHALSKILLETRDFLRATRIHADLLKRYNPTHGMSQEERVVATARRVGLNAPKEYEGKE</sequence>